<name>A0A813KIM3_POLGL</name>
<evidence type="ECO:0000313" key="1">
    <source>
        <dbReference type="EMBL" id="CAE8704544.1"/>
    </source>
</evidence>
<protein>
    <submittedName>
        <fullName evidence="1">Uncharacterized protein</fullName>
    </submittedName>
</protein>
<sequence length="107" mass="11555">SLLVGHYLDHIQPVIDEMAAADAHLFVGLDPLALPEAMLACSRGQKECAESAEHDLQRMDAFLRFQRRISAEVDCWCQSQGITDSELDAALAAAVAAEADGRETKGT</sequence>
<reference evidence="1" key="1">
    <citation type="submission" date="2021-02" db="EMBL/GenBank/DDBJ databases">
        <authorList>
            <person name="Dougan E. K."/>
            <person name="Rhodes N."/>
            <person name="Thang M."/>
            <person name="Chan C."/>
        </authorList>
    </citation>
    <scope>NUCLEOTIDE SEQUENCE</scope>
</reference>
<dbReference type="Proteomes" id="UP000626109">
    <property type="component" value="Unassembled WGS sequence"/>
</dbReference>
<comment type="caution">
    <text evidence="1">The sequence shown here is derived from an EMBL/GenBank/DDBJ whole genome shotgun (WGS) entry which is preliminary data.</text>
</comment>
<dbReference type="AlphaFoldDB" id="A0A813KIM3"/>
<organism evidence="1 2">
    <name type="scientific">Polarella glacialis</name>
    <name type="common">Dinoflagellate</name>
    <dbReference type="NCBI Taxonomy" id="89957"/>
    <lineage>
        <taxon>Eukaryota</taxon>
        <taxon>Sar</taxon>
        <taxon>Alveolata</taxon>
        <taxon>Dinophyceae</taxon>
        <taxon>Suessiales</taxon>
        <taxon>Suessiaceae</taxon>
        <taxon>Polarella</taxon>
    </lineage>
</organism>
<feature type="non-terminal residue" evidence="1">
    <location>
        <position position="107"/>
    </location>
</feature>
<dbReference type="EMBL" id="CAJNNW010030805">
    <property type="protein sequence ID" value="CAE8704544.1"/>
    <property type="molecule type" value="Genomic_DNA"/>
</dbReference>
<gene>
    <name evidence="1" type="ORF">PGLA2088_LOCUS33247</name>
</gene>
<feature type="non-terminal residue" evidence="1">
    <location>
        <position position="1"/>
    </location>
</feature>
<evidence type="ECO:0000313" key="2">
    <source>
        <dbReference type="Proteomes" id="UP000626109"/>
    </source>
</evidence>
<accession>A0A813KIM3</accession>
<proteinExistence type="predicted"/>